<protein>
    <recommendedName>
        <fullName evidence="5">SIAH-type domain-containing protein</fullName>
    </recommendedName>
</protein>
<feature type="domain" description="SIAH-type" evidence="5">
    <location>
        <begin position="7"/>
        <end position="65"/>
    </location>
</feature>
<gene>
    <name evidence="6" type="primary">ga11292</name>
    <name evidence="6" type="ORF">PR202_ga11292</name>
</gene>
<dbReference type="Gene3D" id="3.30.40.10">
    <property type="entry name" value="Zinc/RING finger domain, C3HC4 (zinc finger)"/>
    <property type="match status" value="1"/>
</dbReference>
<evidence type="ECO:0000313" key="7">
    <source>
        <dbReference type="Proteomes" id="UP001054889"/>
    </source>
</evidence>
<dbReference type="InterPro" id="IPR013083">
    <property type="entry name" value="Znf_RING/FYVE/PHD"/>
</dbReference>
<dbReference type="PANTHER" id="PTHR10315">
    <property type="entry name" value="E3 UBIQUITIN PROTEIN LIGASE SIAH"/>
    <property type="match status" value="1"/>
</dbReference>
<dbReference type="PROSITE" id="PS51081">
    <property type="entry name" value="ZF_SIAH"/>
    <property type="match status" value="1"/>
</dbReference>
<comment type="caution">
    <text evidence="6">The sequence shown here is derived from an EMBL/GenBank/DDBJ whole genome shotgun (WGS) entry which is preliminary data.</text>
</comment>
<dbReference type="Proteomes" id="UP001054889">
    <property type="component" value="Unassembled WGS sequence"/>
</dbReference>
<keyword evidence="3" id="KW-0862">Zinc</keyword>
<dbReference type="AlphaFoldDB" id="A0AAV5C922"/>
<reference evidence="6" key="1">
    <citation type="journal article" date="2018" name="DNA Res.">
        <title>Multiple hybrid de novo genome assembly of finger millet, an orphan allotetraploid crop.</title>
        <authorList>
            <person name="Hatakeyama M."/>
            <person name="Aluri S."/>
            <person name="Balachadran M.T."/>
            <person name="Sivarajan S.R."/>
            <person name="Patrignani A."/>
            <person name="Gruter S."/>
            <person name="Poveda L."/>
            <person name="Shimizu-Inatsugi R."/>
            <person name="Baeten J."/>
            <person name="Francoijs K.J."/>
            <person name="Nataraja K.N."/>
            <person name="Reddy Y.A.N."/>
            <person name="Phadnis S."/>
            <person name="Ravikumar R.L."/>
            <person name="Schlapbach R."/>
            <person name="Sreeman S.M."/>
            <person name="Shimizu K.K."/>
        </authorList>
    </citation>
    <scope>NUCLEOTIDE SEQUENCE</scope>
</reference>
<keyword evidence="7" id="KW-1185">Reference proteome</keyword>
<name>A0AAV5C922_ELECO</name>
<evidence type="ECO:0000256" key="2">
    <source>
        <dbReference type="ARBA" id="ARBA00022771"/>
    </source>
</evidence>
<keyword evidence="2 4" id="KW-0863">Zinc-finger</keyword>
<dbReference type="PANTHER" id="PTHR10315:SF96">
    <property type="entry name" value="SIAH-TYPE DOMAIN-CONTAINING PROTEIN"/>
    <property type="match status" value="1"/>
</dbReference>
<evidence type="ECO:0000256" key="1">
    <source>
        <dbReference type="ARBA" id="ARBA00022723"/>
    </source>
</evidence>
<sequence length="200" mass="21938">MERLVESIRVQCPNAVHGCTARPTYYNRHCHCQTCPYTPWQCPGDACDFVGSMDSLLDHLAGLHGWSCPIAAVDNEAFSVCLHGGFNFFLVDVINGEDDGSLPTSQCLILMNVTRPAYGCTISVLCMLPDAAATASDQELSLKELQCELQYSHRGSGKLKEHDQKSKVCNGMCEFKVEWLPFRYACVSLVSVANQLGPAV</sequence>
<reference evidence="6" key="2">
    <citation type="submission" date="2021-12" db="EMBL/GenBank/DDBJ databases">
        <title>Resequencing data analysis of finger millet.</title>
        <authorList>
            <person name="Hatakeyama M."/>
            <person name="Aluri S."/>
            <person name="Balachadran M.T."/>
            <person name="Sivarajan S.R."/>
            <person name="Poveda L."/>
            <person name="Shimizu-Inatsugi R."/>
            <person name="Schlapbach R."/>
            <person name="Sreeman S.M."/>
            <person name="Shimizu K.K."/>
        </authorList>
    </citation>
    <scope>NUCLEOTIDE SEQUENCE</scope>
</reference>
<dbReference type="SUPFAM" id="SSF49599">
    <property type="entry name" value="TRAF domain-like"/>
    <property type="match status" value="1"/>
</dbReference>
<dbReference type="GO" id="GO:0005737">
    <property type="term" value="C:cytoplasm"/>
    <property type="evidence" value="ECO:0007669"/>
    <property type="project" value="TreeGrafter"/>
</dbReference>
<dbReference type="GO" id="GO:0008270">
    <property type="term" value="F:zinc ion binding"/>
    <property type="evidence" value="ECO:0007669"/>
    <property type="project" value="UniProtKB-KW"/>
</dbReference>
<proteinExistence type="predicted"/>
<dbReference type="InterPro" id="IPR013010">
    <property type="entry name" value="Znf_SIAH"/>
</dbReference>
<keyword evidence="1" id="KW-0479">Metal-binding</keyword>
<accession>A0AAV5C922</accession>
<evidence type="ECO:0000259" key="5">
    <source>
        <dbReference type="PROSITE" id="PS51081"/>
    </source>
</evidence>
<evidence type="ECO:0000256" key="3">
    <source>
        <dbReference type="ARBA" id="ARBA00022833"/>
    </source>
</evidence>
<organism evidence="6 7">
    <name type="scientific">Eleusine coracana subsp. coracana</name>
    <dbReference type="NCBI Taxonomy" id="191504"/>
    <lineage>
        <taxon>Eukaryota</taxon>
        <taxon>Viridiplantae</taxon>
        <taxon>Streptophyta</taxon>
        <taxon>Embryophyta</taxon>
        <taxon>Tracheophyta</taxon>
        <taxon>Spermatophyta</taxon>
        <taxon>Magnoliopsida</taxon>
        <taxon>Liliopsida</taxon>
        <taxon>Poales</taxon>
        <taxon>Poaceae</taxon>
        <taxon>PACMAD clade</taxon>
        <taxon>Chloridoideae</taxon>
        <taxon>Cynodonteae</taxon>
        <taxon>Eleusininae</taxon>
        <taxon>Eleusine</taxon>
    </lineage>
</organism>
<dbReference type="GO" id="GO:0061630">
    <property type="term" value="F:ubiquitin protein ligase activity"/>
    <property type="evidence" value="ECO:0007669"/>
    <property type="project" value="TreeGrafter"/>
</dbReference>
<evidence type="ECO:0000313" key="6">
    <source>
        <dbReference type="EMBL" id="GJM94630.1"/>
    </source>
</evidence>
<dbReference type="Pfam" id="PF21361">
    <property type="entry name" value="Sina_ZnF"/>
    <property type="match status" value="1"/>
</dbReference>
<dbReference type="EMBL" id="BQKI01000005">
    <property type="protein sequence ID" value="GJM94630.1"/>
    <property type="molecule type" value="Genomic_DNA"/>
</dbReference>
<evidence type="ECO:0000256" key="4">
    <source>
        <dbReference type="PROSITE-ProRule" id="PRU00455"/>
    </source>
</evidence>
<dbReference type="InterPro" id="IPR052088">
    <property type="entry name" value="E3_ubiquitin-ligase_SINA"/>
</dbReference>